<organism evidence="1">
    <name type="scientific">Anopheles triannulatus</name>
    <dbReference type="NCBI Taxonomy" id="58253"/>
    <lineage>
        <taxon>Eukaryota</taxon>
        <taxon>Metazoa</taxon>
        <taxon>Ecdysozoa</taxon>
        <taxon>Arthropoda</taxon>
        <taxon>Hexapoda</taxon>
        <taxon>Insecta</taxon>
        <taxon>Pterygota</taxon>
        <taxon>Neoptera</taxon>
        <taxon>Endopterygota</taxon>
        <taxon>Diptera</taxon>
        <taxon>Nematocera</taxon>
        <taxon>Culicoidea</taxon>
        <taxon>Culicidae</taxon>
        <taxon>Anophelinae</taxon>
        <taxon>Anopheles</taxon>
    </lineage>
</organism>
<protein>
    <submittedName>
        <fullName evidence="1">Putative secreted protein</fullName>
    </submittedName>
</protein>
<dbReference type="EMBL" id="GGFK01014888">
    <property type="protein sequence ID" value="MBW48209.1"/>
    <property type="molecule type" value="Transcribed_RNA"/>
</dbReference>
<reference evidence="1" key="1">
    <citation type="submission" date="2018-01" db="EMBL/GenBank/DDBJ databases">
        <title>An insight into the sialome of Amazonian anophelines.</title>
        <authorList>
            <person name="Ribeiro J.M."/>
            <person name="Scarpassa V."/>
            <person name="Calvo E."/>
        </authorList>
    </citation>
    <scope>NUCLEOTIDE SEQUENCE</scope>
    <source>
        <tissue evidence="1">Salivary glands</tissue>
    </source>
</reference>
<sequence length="250" mass="27750">MILAGQIEASPHPNRTGFLLIALAILFSNLHFIAEVNALGSFGPEDVANGCQNRLPIALAILYRYQLGSSVRFVEAFGQNDAHRLAVVQYAIATEDLLGFLIPQLGRHEVVRARDVLGGVESFYTGLTQCFGCVDTQDTIVWSRGQNESTEQLVRLIGQIVDVVRFAGRLGKPFDLGYQLRHRPVFLHRVVALLTAGWQSSMCYCAGSVAWVKANVMRPANAKCCPVEERQCELLSIVRRSVGQYRVRFQ</sequence>
<evidence type="ECO:0000313" key="1">
    <source>
        <dbReference type="EMBL" id="MBW48209.1"/>
    </source>
</evidence>
<name>A0A2M4B578_9DIPT</name>
<accession>A0A2M4B578</accession>
<proteinExistence type="predicted"/>
<dbReference type="AlphaFoldDB" id="A0A2M4B578"/>